<name>K9GPP6_9PROT</name>
<dbReference type="InterPro" id="IPR019660">
    <property type="entry name" value="Put_sensory_transdc_reg_YbjN"/>
</dbReference>
<accession>K9GPP6</accession>
<organism evidence="1 2">
    <name type="scientific">Caenispirillum salinarum AK4</name>
    <dbReference type="NCBI Taxonomy" id="1238182"/>
    <lineage>
        <taxon>Bacteria</taxon>
        <taxon>Pseudomonadati</taxon>
        <taxon>Pseudomonadota</taxon>
        <taxon>Alphaproteobacteria</taxon>
        <taxon>Rhodospirillales</taxon>
        <taxon>Novispirillaceae</taxon>
        <taxon>Caenispirillum</taxon>
    </lineage>
</organism>
<dbReference type="Pfam" id="PF10722">
    <property type="entry name" value="YbjN"/>
    <property type="match status" value="1"/>
</dbReference>
<dbReference type="AlphaFoldDB" id="K9GPP6"/>
<dbReference type="EMBL" id="ANHY01000021">
    <property type="protein sequence ID" value="EKV27087.1"/>
    <property type="molecule type" value="Genomic_DNA"/>
</dbReference>
<dbReference type="CDD" id="cd17033">
    <property type="entry name" value="DR1245-like"/>
    <property type="match status" value="1"/>
</dbReference>
<evidence type="ECO:0000313" key="1">
    <source>
        <dbReference type="EMBL" id="EKV27087.1"/>
    </source>
</evidence>
<dbReference type="STRING" id="1238182.C882_2016"/>
<evidence type="ECO:0008006" key="3">
    <source>
        <dbReference type="Google" id="ProtNLM"/>
    </source>
</evidence>
<dbReference type="RefSeq" id="WP_009542412.1">
    <property type="nucleotide sequence ID" value="NZ_ANHY01000021.1"/>
</dbReference>
<evidence type="ECO:0000313" key="2">
    <source>
        <dbReference type="Proteomes" id="UP000009881"/>
    </source>
</evidence>
<keyword evidence="2" id="KW-1185">Reference proteome</keyword>
<reference evidence="1 2" key="1">
    <citation type="journal article" date="2013" name="Genome Announc.">
        <title>Draft Genome Sequence of an Alphaproteobacterium, Caenispirillum salinarum AK4(T), Isolated from a Solar Saltern.</title>
        <authorList>
            <person name="Khatri I."/>
            <person name="Singh A."/>
            <person name="Korpole S."/>
            <person name="Pinnaka A.K."/>
            <person name="Subramanian S."/>
        </authorList>
    </citation>
    <scope>NUCLEOTIDE SEQUENCE [LARGE SCALE GENOMIC DNA]</scope>
    <source>
        <strain evidence="1 2">AK4</strain>
    </source>
</reference>
<proteinExistence type="predicted"/>
<dbReference type="eggNOG" id="COG5465">
    <property type="taxonomic scope" value="Bacteria"/>
</dbReference>
<gene>
    <name evidence="1" type="ORF">C882_2016</name>
</gene>
<comment type="caution">
    <text evidence="1">The sequence shown here is derived from an EMBL/GenBank/DDBJ whole genome shotgun (WGS) entry which is preliminary data.</text>
</comment>
<sequence>MYSAPLDAASLDANPIDLVETVALSRDWPVDRPSAQEAALDVPGHWCEYGLFFAWSQDLESLHFTCAFDMRIPKDRWPDAYELLAHLNERMWLGHFALWHDDGIPMFRHTAMLRHGLNEETLEELMDLAVEECERFHPAFQFLIDGGMTARQAIDAAMLDTVGEA</sequence>
<dbReference type="OrthoDB" id="9792176at2"/>
<dbReference type="Proteomes" id="UP000009881">
    <property type="component" value="Unassembled WGS sequence"/>
</dbReference>
<protein>
    <recommendedName>
        <fullName evidence="3">YbjN domain-containing protein</fullName>
    </recommendedName>
</protein>